<reference evidence="1" key="1">
    <citation type="submission" date="2014-11" db="EMBL/GenBank/DDBJ databases">
        <authorList>
            <person name="Amaro Gonzalez C."/>
        </authorList>
    </citation>
    <scope>NUCLEOTIDE SEQUENCE</scope>
</reference>
<accession>A0A0E9QXU6</accession>
<reference evidence="1" key="2">
    <citation type="journal article" date="2015" name="Fish Shellfish Immunol.">
        <title>Early steps in the European eel (Anguilla anguilla)-Vibrio vulnificus interaction in the gills: Role of the RtxA13 toxin.</title>
        <authorList>
            <person name="Callol A."/>
            <person name="Pajuelo D."/>
            <person name="Ebbesson L."/>
            <person name="Teles M."/>
            <person name="MacKenzie S."/>
            <person name="Amaro C."/>
        </authorList>
    </citation>
    <scope>NUCLEOTIDE SEQUENCE</scope>
</reference>
<evidence type="ECO:0000313" key="1">
    <source>
        <dbReference type="EMBL" id="JAH21065.1"/>
    </source>
</evidence>
<organism evidence="1">
    <name type="scientific">Anguilla anguilla</name>
    <name type="common">European freshwater eel</name>
    <name type="synonym">Muraena anguilla</name>
    <dbReference type="NCBI Taxonomy" id="7936"/>
    <lineage>
        <taxon>Eukaryota</taxon>
        <taxon>Metazoa</taxon>
        <taxon>Chordata</taxon>
        <taxon>Craniata</taxon>
        <taxon>Vertebrata</taxon>
        <taxon>Euteleostomi</taxon>
        <taxon>Actinopterygii</taxon>
        <taxon>Neopterygii</taxon>
        <taxon>Teleostei</taxon>
        <taxon>Anguilliformes</taxon>
        <taxon>Anguillidae</taxon>
        <taxon>Anguilla</taxon>
    </lineage>
</organism>
<dbReference type="AlphaFoldDB" id="A0A0E9QXU6"/>
<sequence length="50" mass="5748">MCKQSFDVCLNLSNVRKSDLTQRATLINCKETFQFLPVLLLSLFSMHGKK</sequence>
<dbReference type="EMBL" id="GBXM01087512">
    <property type="protein sequence ID" value="JAH21065.1"/>
    <property type="molecule type" value="Transcribed_RNA"/>
</dbReference>
<name>A0A0E9QXU6_ANGAN</name>
<proteinExistence type="predicted"/>
<protein>
    <submittedName>
        <fullName evidence="1">Uncharacterized protein</fullName>
    </submittedName>
</protein>